<dbReference type="EMBL" id="JAMTCS010000008">
    <property type="protein sequence ID" value="MCP2265541.1"/>
    <property type="molecule type" value="Genomic_DNA"/>
</dbReference>
<proteinExistence type="predicted"/>
<keyword evidence="2" id="KW-1185">Reference proteome</keyword>
<evidence type="ECO:0000313" key="2">
    <source>
        <dbReference type="Proteomes" id="UP001139493"/>
    </source>
</evidence>
<comment type="caution">
    <text evidence="1">The sequence shown here is derived from an EMBL/GenBank/DDBJ whole genome shotgun (WGS) entry which is preliminary data.</text>
</comment>
<gene>
    <name evidence="1" type="ORF">APR03_002897</name>
</gene>
<evidence type="ECO:0000313" key="1">
    <source>
        <dbReference type="EMBL" id="MCP2265541.1"/>
    </source>
</evidence>
<dbReference type="Proteomes" id="UP001139493">
    <property type="component" value="Unassembled WGS sequence"/>
</dbReference>
<protein>
    <submittedName>
        <fullName evidence="1">Uncharacterized protein</fullName>
    </submittedName>
</protein>
<name>A0A9X2GAD4_9MICO</name>
<organism evidence="1 2">
    <name type="scientific">Promicromonospora thailandica</name>
    <dbReference type="NCBI Taxonomy" id="765201"/>
    <lineage>
        <taxon>Bacteria</taxon>
        <taxon>Bacillati</taxon>
        <taxon>Actinomycetota</taxon>
        <taxon>Actinomycetes</taxon>
        <taxon>Micrococcales</taxon>
        <taxon>Promicromonosporaceae</taxon>
        <taxon>Promicromonospora</taxon>
    </lineage>
</organism>
<dbReference type="AlphaFoldDB" id="A0A9X2GAD4"/>
<sequence>MIPLDQITPAPSALAATPADFLSVAFPEHGRTIDPDRDGVWIKHSWFPAALVPATPPAPAPAPSARVDVNLTLLDPLDVVEQHLDMDDVPDVHPQDLPPCLPTRREQLDDVMHHPATEIAAAIWATGSAEPGVLLGAMTGADA</sequence>
<reference evidence="1" key="1">
    <citation type="submission" date="2022-06" db="EMBL/GenBank/DDBJ databases">
        <title>Genomic Encyclopedia of Archaeal and Bacterial Type Strains, Phase II (KMG-II): from individual species to whole genera.</title>
        <authorList>
            <person name="Goeker M."/>
        </authorList>
    </citation>
    <scope>NUCLEOTIDE SEQUENCE</scope>
    <source>
        <strain evidence="1">DSM 26652</strain>
    </source>
</reference>
<accession>A0A9X2GAD4</accession>
<dbReference type="RefSeq" id="WP_253836743.1">
    <property type="nucleotide sequence ID" value="NZ_JAMTCS010000008.1"/>
</dbReference>